<organism evidence="1">
    <name type="scientific">Amphimedon queenslandica</name>
    <name type="common">Sponge</name>
    <dbReference type="NCBI Taxonomy" id="400682"/>
    <lineage>
        <taxon>Eukaryota</taxon>
        <taxon>Metazoa</taxon>
        <taxon>Porifera</taxon>
        <taxon>Demospongiae</taxon>
        <taxon>Heteroscleromorpha</taxon>
        <taxon>Haplosclerida</taxon>
        <taxon>Niphatidae</taxon>
        <taxon>Amphimedon</taxon>
    </lineage>
</organism>
<accession>A0A1X7TK82</accession>
<sequence>MYTNKGKPTMKWHSKDKCKPLLDSHISSIIEVRRYFDEPIKELGKHLDACDGCPNNHYMRFLHVEEIDKVDEYEYCDNPNVTVIVKEDDNNIVL</sequence>
<dbReference type="AlphaFoldDB" id="A0A1X7TK82"/>
<evidence type="ECO:0000313" key="1">
    <source>
        <dbReference type="EnsemblMetazoa" id="Aqu2.1.15297_001"/>
    </source>
</evidence>
<dbReference type="EnsemblMetazoa" id="Aqu2.1.15297_001">
    <property type="protein sequence ID" value="Aqu2.1.15297_001"/>
    <property type="gene ID" value="Aqu2.1.15297"/>
</dbReference>
<dbReference type="InParanoid" id="A0A1X7TK82"/>
<reference evidence="1" key="1">
    <citation type="submission" date="2017-05" db="UniProtKB">
        <authorList>
            <consortium name="EnsemblMetazoa"/>
        </authorList>
    </citation>
    <scope>IDENTIFICATION</scope>
</reference>
<protein>
    <submittedName>
        <fullName evidence="1">Uncharacterized protein</fullName>
    </submittedName>
</protein>
<name>A0A1X7TK82_AMPQE</name>
<proteinExistence type="predicted"/>